<evidence type="ECO:0008006" key="3">
    <source>
        <dbReference type="Google" id="ProtNLM"/>
    </source>
</evidence>
<dbReference type="Pfam" id="PF21983">
    <property type="entry name" value="NikA-like"/>
    <property type="match status" value="1"/>
</dbReference>
<evidence type="ECO:0000313" key="1">
    <source>
        <dbReference type="EMBL" id="GGA89173.1"/>
    </source>
</evidence>
<gene>
    <name evidence="1" type="ORF">GCM10011511_10500</name>
</gene>
<protein>
    <recommendedName>
        <fullName evidence="3">Plasmid mobilization relaxosome protein MobC</fullName>
    </recommendedName>
</protein>
<dbReference type="InterPro" id="IPR053842">
    <property type="entry name" value="NikA-like"/>
</dbReference>
<proteinExistence type="predicted"/>
<accession>A0A8J2U9Q3</accession>
<reference evidence="1" key="2">
    <citation type="submission" date="2020-09" db="EMBL/GenBank/DDBJ databases">
        <authorList>
            <person name="Sun Q."/>
            <person name="Zhou Y."/>
        </authorList>
    </citation>
    <scope>NUCLEOTIDE SEQUENCE</scope>
    <source>
        <strain evidence="1">CGMCC 1.15448</strain>
    </source>
</reference>
<dbReference type="RefSeq" id="WP_188929252.1">
    <property type="nucleotide sequence ID" value="NZ_BMJC01000001.1"/>
</dbReference>
<dbReference type="Proteomes" id="UP000607559">
    <property type="component" value="Unassembled WGS sequence"/>
</dbReference>
<comment type="caution">
    <text evidence="1">The sequence shown here is derived from an EMBL/GenBank/DDBJ whole genome shotgun (WGS) entry which is preliminary data.</text>
</comment>
<organism evidence="1 2">
    <name type="scientific">Puia dinghuensis</name>
    <dbReference type="NCBI Taxonomy" id="1792502"/>
    <lineage>
        <taxon>Bacteria</taxon>
        <taxon>Pseudomonadati</taxon>
        <taxon>Bacteroidota</taxon>
        <taxon>Chitinophagia</taxon>
        <taxon>Chitinophagales</taxon>
        <taxon>Chitinophagaceae</taxon>
        <taxon>Puia</taxon>
    </lineage>
</organism>
<dbReference type="EMBL" id="BMJC01000001">
    <property type="protein sequence ID" value="GGA89173.1"/>
    <property type="molecule type" value="Genomic_DNA"/>
</dbReference>
<name>A0A8J2U9Q3_9BACT</name>
<sequence length="115" mass="13212">MNTIIRTDYRKKAVAVLRKKRLTVNLTEAEYRLVKESAAKAGLGIALYIKEMTLKGYVQARLNEEERSFFKEAVGLSNDLHQLVQLARSEGITSILPVFESYRNRIDKSLNQMHL</sequence>
<evidence type="ECO:0000313" key="2">
    <source>
        <dbReference type="Proteomes" id="UP000607559"/>
    </source>
</evidence>
<reference evidence="1" key="1">
    <citation type="journal article" date="2014" name="Int. J. Syst. Evol. Microbiol.">
        <title>Complete genome sequence of Corynebacterium casei LMG S-19264T (=DSM 44701T), isolated from a smear-ripened cheese.</title>
        <authorList>
            <consortium name="US DOE Joint Genome Institute (JGI-PGF)"/>
            <person name="Walter F."/>
            <person name="Albersmeier A."/>
            <person name="Kalinowski J."/>
            <person name="Ruckert C."/>
        </authorList>
    </citation>
    <scope>NUCLEOTIDE SEQUENCE</scope>
    <source>
        <strain evidence="1">CGMCC 1.15448</strain>
    </source>
</reference>
<dbReference type="AlphaFoldDB" id="A0A8J2U9Q3"/>
<keyword evidence="2" id="KW-1185">Reference proteome</keyword>